<dbReference type="EMBL" id="MUNK01000025">
    <property type="protein sequence ID" value="OTA36942.1"/>
    <property type="molecule type" value="Genomic_DNA"/>
</dbReference>
<dbReference type="VEuPathDB" id="FungiDB:BTJ68_02360"/>
<evidence type="ECO:0008006" key="6">
    <source>
        <dbReference type="Google" id="ProtNLM"/>
    </source>
</evidence>
<comment type="caution">
    <text evidence="4">The sequence shown here is derived from an EMBL/GenBank/DDBJ whole genome shotgun (WGS) entry which is preliminary data.</text>
</comment>
<dbReference type="InterPro" id="IPR001680">
    <property type="entry name" value="WD40_rpt"/>
</dbReference>
<dbReference type="AlphaFoldDB" id="A0A1Z5TLK7"/>
<evidence type="ECO:0000256" key="3">
    <source>
        <dbReference type="PROSITE-ProRule" id="PRU00221"/>
    </source>
</evidence>
<reference evidence="4 5" key="1">
    <citation type="submission" date="2017-01" db="EMBL/GenBank/DDBJ databases">
        <title>The recent genome duplication of the halophilic yeast Hortaea werneckii: insights from long-read sequencing.</title>
        <authorList>
            <person name="Sinha S."/>
            <person name="Flibotte S."/>
            <person name="Neira M."/>
            <person name="Lenassi M."/>
            <person name="Gostincar C."/>
            <person name="Stajich J.E."/>
            <person name="Nislow C.E."/>
        </authorList>
    </citation>
    <scope>NUCLEOTIDE SEQUENCE [LARGE SCALE GENOMIC DNA]</scope>
    <source>
        <strain evidence="4 5">EXF-2000</strain>
    </source>
</reference>
<dbReference type="InterPro" id="IPR015943">
    <property type="entry name" value="WD40/YVTN_repeat-like_dom_sf"/>
</dbReference>
<organism evidence="4 5">
    <name type="scientific">Hortaea werneckii EXF-2000</name>
    <dbReference type="NCBI Taxonomy" id="1157616"/>
    <lineage>
        <taxon>Eukaryota</taxon>
        <taxon>Fungi</taxon>
        <taxon>Dikarya</taxon>
        <taxon>Ascomycota</taxon>
        <taxon>Pezizomycotina</taxon>
        <taxon>Dothideomycetes</taxon>
        <taxon>Dothideomycetidae</taxon>
        <taxon>Mycosphaerellales</taxon>
        <taxon>Teratosphaeriaceae</taxon>
        <taxon>Hortaea</taxon>
    </lineage>
</organism>
<dbReference type="PROSITE" id="PS50082">
    <property type="entry name" value="WD_REPEATS_2"/>
    <property type="match status" value="1"/>
</dbReference>
<protein>
    <recommendedName>
        <fullName evidence="6">Anaphase-promoting complex subunit 4 WD40 domain-containing protein</fullName>
    </recommendedName>
</protein>
<dbReference type="SUPFAM" id="SSF50978">
    <property type="entry name" value="WD40 repeat-like"/>
    <property type="match status" value="1"/>
</dbReference>
<dbReference type="Pfam" id="PF00400">
    <property type="entry name" value="WD40"/>
    <property type="match status" value="3"/>
</dbReference>
<name>A0A1Z5TLK7_HORWE</name>
<dbReference type="OrthoDB" id="10262475at2759"/>
<feature type="repeat" description="WD" evidence="3">
    <location>
        <begin position="277"/>
        <end position="311"/>
    </location>
</feature>
<keyword evidence="2" id="KW-0677">Repeat</keyword>
<dbReference type="Proteomes" id="UP000194280">
    <property type="component" value="Unassembled WGS sequence"/>
</dbReference>
<evidence type="ECO:0000256" key="1">
    <source>
        <dbReference type="ARBA" id="ARBA00022574"/>
    </source>
</evidence>
<gene>
    <name evidence="4" type="ORF">BTJ68_02360</name>
</gene>
<dbReference type="InParanoid" id="A0A1Z5TLK7"/>
<sequence>MSALHELPDPPSDAISSLRFSPAGNKLAVSSWDRTVSIYHHSPDTEPPFVRQTGIQCRAPILDVCWGDDDTTLFAVGLDQDIRLLHAEADNPDQEVLSTHSAPSNKLVYSHHHSLLISTSWDSTMHIHHPPTHQYIRVRLPAKPFALSLTPSRLVLAMADRKVSVYDLHALRALLDQTGGSSAREDLLDITPWQQRESSLKFMSRALSCMPDGTGFATSSIEGRVGVEWFDPEDQKRTYAFKCHRQTGIVPADAAGEGAEGGNAGEDQQEIDIVYPVNALSFHPLHGTFATGGGDGVVALWDANTKRRIKQYGKLGASISALDFSPDGGSFLAVAASPGFEDGQEDTEPDPALVKVFVRVLAEGEAKGKPAK</sequence>
<evidence type="ECO:0000313" key="4">
    <source>
        <dbReference type="EMBL" id="OTA36942.1"/>
    </source>
</evidence>
<dbReference type="STRING" id="1157616.A0A1Z5TLK7"/>
<dbReference type="SMART" id="SM00320">
    <property type="entry name" value="WD40"/>
    <property type="match status" value="5"/>
</dbReference>
<keyword evidence="1 3" id="KW-0853">WD repeat</keyword>
<dbReference type="Gene3D" id="2.130.10.10">
    <property type="entry name" value="YVTN repeat-like/Quinoprotein amine dehydrogenase"/>
    <property type="match status" value="1"/>
</dbReference>
<evidence type="ECO:0000313" key="5">
    <source>
        <dbReference type="Proteomes" id="UP000194280"/>
    </source>
</evidence>
<evidence type="ECO:0000256" key="2">
    <source>
        <dbReference type="ARBA" id="ARBA00022737"/>
    </source>
</evidence>
<accession>A0A1Z5TLK7</accession>
<dbReference type="InterPro" id="IPR036322">
    <property type="entry name" value="WD40_repeat_dom_sf"/>
</dbReference>
<proteinExistence type="predicted"/>
<keyword evidence="5" id="KW-1185">Reference proteome</keyword>
<dbReference type="PANTHER" id="PTHR10971">
    <property type="entry name" value="MRNA EXPORT FACTOR AND BUB3"/>
    <property type="match status" value="1"/>
</dbReference>